<dbReference type="CDD" id="cd00200">
    <property type="entry name" value="WD40"/>
    <property type="match status" value="1"/>
</dbReference>
<keyword evidence="4" id="KW-0732">Signal</keyword>
<dbReference type="InterPro" id="IPR011047">
    <property type="entry name" value="Quinoprotein_ADH-like_sf"/>
</dbReference>
<dbReference type="KEGG" id="lrs:PX52LOC_03473"/>
<reference evidence="7" key="1">
    <citation type="submission" date="2019-08" db="EMBL/GenBank/DDBJ databases">
        <title>Limnoglobus roseus gen. nov., sp. nov., a novel freshwater planctomycete with a giant genome from the family Gemmataceae.</title>
        <authorList>
            <person name="Kulichevskaya I.S."/>
            <person name="Naumoff D.G."/>
            <person name="Miroshnikov K."/>
            <person name="Ivanova A."/>
            <person name="Philippov D.A."/>
            <person name="Hakobyan A."/>
            <person name="Rijpstra I.C."/>
            <person name="Sinninghe Damste J.S."/>
            <person name="Liesack W."/>
            <person name="Dedysh S.N."/>
        </authorList>
    </citation>
    <scope>NUCLEOTIDE SEQUENCE [LARGE SCALE GENOMIC DNA]</scope>
    <source>
        <strain evidence="7">PX52</strain>
    </source>
</reference>
<dbReference type="AlphaFoldDB" id="A0A5C1AHC1"/>
<dbReference type="Pfam" id="PF00400">
    <property type="entry name" value="WD40"/>
    <property type="match status" value="5"/>
</dbReference>
<protein>
    <submittedName>
        <fullName evidence="6">NB-ARC domain protein</fullName>
    </submittedName>
</protein>
<evidence type="ECO:0000256" key="4">
    <source>
        <dbReference type="SAM" id="SignalP"/>
    </source>
</evidence>
<dbReference type="EMBL" id="CP042425">
    <property type="protein sequence ID" value="QEL16514.1"/>
    <property type="molecule type" value="Genomic_DNA"/>
</dbReference>
<dbReference type="Pfam" id="PF07635">
    <property type="entry name" value="PSCyt1"/>
    <property type="match status" value="1"/>
</dbReference>
<dbReference type="PANTHER" id="PTHR19848">
    <property type="entry name" value="WD40 REPEAT PROTEIN"/>
    <property type="match status" value="1"/>
</dbReference>
<organism evidence="6 7">
    <name type="scientific">Limnoglobus roseus</name>
    <dbReference type="NCBI Taxonomy" id="2598579"/>
    <lineage>
        <taxon>Bacteria</taxon>
        <taxon>Pseudomonadati</taxon>
        <taxon>Planctomycetota</taxon>
        <taxon>Planctomycetia</taxon>
        <taxon>Gemmatales</taxon>
        <taxon>Gemmataceae</taxon>
        <taxon>Limnoglobus</taxon>
    </lineage>
</organism>
<feature type="repeat" description="WD" evidence="3">
    <location>
        <begin position="431"/>
        <end position="472"/>
    </location>
</feature>
<dbReference type="InterPro" id="IPR020472">
    <property type="entry name" value="WD40_PAC1"/>
</dbReference>
<dbReference type="RefSeq" id="WP_149111237.1">
    <property type="nucleotide sequence ID" value="NZ_CP042425.1"/>
</dbReference>
<feature type="signal peptide" evidence="4">
    <location>
        <begin position="1"/>
        <end position="29"/>
    </location>
</feature>
<keyword evidence="1 3" id="KW-0853">WD repeat</keyword>
<evidence type="ECO:0000313" key="6">
    <source>
        <dbReference type="EMBL" id="QEL16514.1"/>
    </source>
</evidence>
<feature type="repeat" description="WD" evidence="3">
    <location>
        <begin position="304"/>
        <end position="345"/>
    </location>
</feature>
<dbReference type="InterPro" id="IPR019775">
    <property type="entry name" value="WD40_repeat_CS"/>
</dbReference>
<feature type="chain" id="PRO_5022864745" evidence="4">
    <location>
        <begin position="30"/>
        <end position="489"/>
    </location>
</feature>
<dbReference type="Gene3D" id="2.130.10.10">
    <property type="entry name" value="YVTN repeat-like/Quinoprotein amine dehydrogenase"/>
    <property type="match status" value="2"/>
</dbReference>
<feature type="domain" description="Cytochrome C Planctomycete-type" evidence="5">
    <location>
        <begin position="48"/>
        <end position="105"/>
    </location>
</feature>
<evidence type="ECO:0000259" key="5">
    <source>
        <dbReference type="Pfam" id="PF07635"/>
    </source>
</evidence>
<evidence type="ECO:0000313" key="7">
    <source>
        <dbReference type="Proteomes" id="UP000324974"/>
    </source>
</evidence>
<keyword evidence="7" id="KW-1185">Reference proteome</keyword>
<dbReference type="InterPro" id="IPR015943">
    <property type="entry name" value="WD40/YVTN_repeat-like_dom_sf"/>
</dbReference>
<dbReference type="PRINTS" id="PR00320">
    <property type="entry name" value="GPROTEINBRPT"/>
</dbReference>
<feature type="repeat" description="WD" evidence="3">
    <location>
        <begin position="346"/>
        <end position="378"/>
    </location>
</feature>
<dbReference type="Proteomes" id="UP000324974">
    <property type="component" value="Chromosome"/>
</dbReference>
<name>A0A5C1AHC1_9BACT</name>
<keyword evidence="2" id="KW-0677">Repeat</keyword>
<evidence type="ECO:0000256" key="1">
    <source>
        <dbReference type="ARBA" id="ARBA00022574"/>
    </source>
</evidence>
<evidence type="ECO:0000256" key="3">
    <source>
        <dbReference type="PROSITE-ProRule" id="PRU00221"/>
    </source>
</evidence>
<gene>
    <name evidence="6" type="ORF">PX52LOC_03473</name>
</gene>
<accession>A0A5C1AHC1</accession>
<dbReference type="PANTHER" id="PTHR19848:SF8">
    <property type="entry name" value="F-BOX AND WD REPEAT DOMAIN CONTAINING 7"/>
    <property type="match status" value="1"/>
</dbReference>
<dbReference type="PROSITE" id="PS50082">
    <property type="entry name" value="WD_REPEATS_2"/>
    <property type="match status" value="5"/>
</dbReference>
<proteinExistence type="predicted"/>
<dbReference type="InterPro" id="IPR001680">
    <property type="entry name" value="WD40_rpt"/>
</dbReference>
<dbReference type="SUPFAM" id="SSF50998">
    <property type="entry name" value="Quinoprotein alcohol dehydrogenase-like"/>
    <property type="match status" value="1"/>
</dbReference>
<dbReference type="SMART" id="SM00320">
    <property type="entry name" value="WD40"/>
    <property type="match status" value="7"/>
</dbReference>
<dbReference type="PROSITE" id="PS50294">
    <property type="entry name" value="WD_REPEATS_REGION"/>
    <property type="match status" value="4"/>
</dbReference>
<dbReference type="PROSITE" id="PS00678">
    <property type="entry name" value="WD_REPEATS_1"/>
    <property type="match status" value="4"/>
</dbReference>
<feature type="repeat" description="WD" evidence="3">
    <location>
        <begin position="389"/>
        <end position="430"/>
    </location>
</feature>
<feature type="repeat" description="WD" evidence="3">
    <location>
        <begin position="258"/>
        <end position="299"/>
    </location>
</feature>
<dbReference type="OrthoDB" id="226265at2"/>
<dbReference type="InterPro" id="IPR011429">
    <property type="entry name" value="Cyt_c_Planctomycete-type"/>
</dbReference>
<evidence type="ECO:0000256" key="2">
    <source>
        <dbReference type="ARBA" id="ARBA00022737"/>
    </source>
</evidence>
<sequence>MLRNVRLCVLCAVAAAVLFLLFTAAPSHAADKPVSFINDVAPILKENCFACHDAKKRSGKYDMTTIEKMLAGGSDGEPITPGKPAESDFFTLMVTKDDRRMPPRDKGEAVPKDKAEVVRKWIAEGAKIDAGLDAKVDLVKELRVRWKPPVPPAKYKFPSIVNALAFTPDGKQLVVGGHHELTVWDIADAKLAKRVYTRAERAYGLAFLKDGKLAVAGGRPGQEGDVRIYDLSAKPEETRDGVAILDGVSDPAVMLKQLLDADDSVLCLAASADGKYLAAGGCDRAVRIWDISEGITKAKLEQTVENHADWVLGVALSADGKYLLTAGRDKTAKVWDLKAKESVLTFPEHQNVVYGVAVKPDASVGYSVGADRQLRTWKPTGEGKQIKNAGGHNDEVFKVIAHPSQPLLLTASADKSVRSWDTEKLSNLKTFQGLTDFVYALAVSADGKQVAAGSYDGEVRVWNIADATLVKAFNASPGFGAKAAETPKK</sequence>